<dbReference type="Gene3D" id="3.30.300.30">
    <property type="match status" value="1"/>
</dbReference>
<keyword evidence="2 5" id="KW-0436">Ligase</keyword>
<dbReference type="Pfam" id="PF13193">
    <property type="entry name" value="AMP-binding_C"/>
    <property type="match status" value="1"/>
</dbReference>
<dbReference type="PANTHER" id="PTHR43201:SF5">
    <property type="entry name" value="MEDIUM-CHAIN ACYL-COA LIGASE ACSF2, MITOCHONDRIAL"/>
    <property type="match status" value="1"/>
</dbReference>
<evidence type="ECO:0000313" key="5">
    <source>
        <dbReference type="EMBL" id="RRH80399.1"/>
    </source>
</evidence>
<feature type="domain" description="AMP-dependent synthetase/ligase" evidence="3">
    <location>
        <begin position="29"/>
        <end position="398"/>
    </location>
</feature>
<dbReference type="GO" id="GO:0006631">
    <property type="term" value="P:fatty acid metabolic process"/>
    <property type="evidence" value="ECO:0007669"/>
    <property type="project" value="TreeGrafter"/>
</dbReference>
<dbReference type="PROSITE" id="PS00455">
    <property type="entry name" value="AMP_BINDING"/>
    <property type="match status" value="1"/>
</dbReference>
<protein>
    <submittedName>
        <fullName evidence="5">Long-chain fatty acid--CoA ligase</fullName>
    </submittedName>
</protein>
<evidence type="ECO:0000313" key="6">
    <source>
        <dbReference type="Proteomes" id="UP000271590"/>
    </source>
</evidence>
<evidence type="ECO:0000256" key="1">
    <source>
        <dbReference type="ARBA" id="ARBA00006432"/>
    </source>
</evidence>
<dbReference type="Pfam" id="PF00501">
    <property type="entry name" value="AMP-binding"/>
    <property type="match status" value="1"/>
</dbReference>
<dbReference type="PANTHER" id="PTHR43201">
    <property type="entry name" value="ACYL-COA SYNTHETASE"/>
    <property type="match status" value="1"/>
</dbReference>
<organism evidence="5 6">
    <name type="scientific">Variovorax beijingensis</name>
    <dbReference type="NCBI Taxonomy" id="2496117"/>
    <lineage>
        <taxon>Bacteria</taxon>
        <taxon>Pseudomonadati</taxon>
        <taxon>Pseudomonadota</taxon>
        <taxon>Betaproteobacteria</taxon>
        <taxon>Burkholderiales</taxon>
        <taxon>Comamonadaceae</taxon>
        <taxon>Variovorax</taxon>
    </lineage>
</organism>
<accession>A0A3P3E228</accession>
<sequence>MSPPARPGQAHWLAVLSEPLLELTTGEALRRSAERDPGRTALVEVVPEDMGSLTNAPSTHRRWTYADLLAAAEQCAQWMLRRFEPGERVCLWAPNVPEWVIVQYGAALAGVVLVTANPALRAGELKYVLEQSRAAGLIYAPEFRGTDMSAIAAELRDLTRHSISLADWHVLAAEVGEIRELPRVSPRDPAQIQYTSGTTGQPKGALLHHMGLVTNARLVWSRAKMEKTVVVSPMPLFHTAGAVLSSLGSVVTGSTFVLPLLFEPDLVMKAIERERAELLFGVPTMQIAILQHPARTHRNLSSLKVAISGGAPVPSELLRRIEAGFGCELLAVYGQTEASPIICQTGADDAMEDKAGTAGRPLPQVEVRIVDPAVGKTCAYDVEGEIQARGYQTMLGYFEMPEATAETLTDEGWLRTGDLGIMDDRGYVRVTGRPKDMIIRGGENIYPAEVEARLLEHLMVTDAVVFGCPDATWGEIVCAALQFQAGKQVPSAVALKTHCRATIAANKVPVRWYLCDAFPMTGSGKVQKFRLREESAAGRLNPLS</sequence>
<dbReference type="AlphaFoldDB" id="A0A3P3E228"/>
<dbReference type="Proteomes" id="UP000271590">
    <property type="component" value="Unassembled WGS sequence"/>
</dbReference>
<evidence type="ECO:0000259" key="4">
    <source>
        <dbReference type="Pfam" id="PF13193"/>
    </source>
</evidence>
<dbReference type="GO" id="GO:0031956">
    <property type="term" value="F:medium-chain fatty acid-CoA ligase activity"/>
    <property type="evidence" value="ECO:0007669"/>
    <property type="project" value="TreeGrafter"/>
</dbReference>
<dbReference type="InterPro" id="IPR020845">
    <property type="entry name" value="AMP-binding_CS"/>
</dbReference>
<dbReference type="Gene3D" id="3.40.50.12780">
    <property type="entry name" value="N-terminal domain of ligase-like"/>
    <property type="match status" value="1"/>
</dbReference>
<name>A0A3P3E228_9BURK</name>
<feature type="domain" description="AMP-binding enzyme C-terminal" evidence="4">
    <location>
        <begin position="449"/>
        <end position="525"/>
    </location>
</feature>
<proteinExistence type="inferred from homology"/>
<dbReference type="InterPro" id="IPR025110">
    <property type="entry name" value="AMP-bd_C"/>
</dbReference>
<reference evidence="5 6" key="1">
    <citation type="submission" date="2018-11" db="EMBL/GenBank/DDBJ databases">
        <title>The genome of Variovorax sp T529.</title>
        <authorList>
            <person name="Gao J."/>
        </authorList>
    </citation>
    <scope>NUCLEOTIDE SEQUENCE [LARGE SCALE GENOMIC DNA]</scope>
    <source>
        <strain evidence="5 6">T529</strain>
    </source>
</reference>
<dbReference type="InterPro" id="IPR000873">
    <property type="entry name" value="AMP-dep_synth/lig_dom"/>
</dbReference>
<dbReference type="SUPFAM" id="SSF56801">
    <property type="entry name" value="Acetyl-CoA synthetase-like"/>
    <property type="match status" value="1"/>
</dbReference>
<comment type="similarity">
    <text evidence="1">Belongs to the ATP-dependent AMP-binding enzyme family.</text>
</comment>
<dbReference type="EMBL" id="RQXU01000039">
    <property type="protein sequence ID" value="RRH80399.1"/>
    <property type="molecule type" value="Genomic_DNA"/>
</dbReference>
<evidence type="ECO:0000256" key="2">
    <source>
        <dbReference type="ARBA" id="ARBA00022598"/>
    </source>
</evidence>
<dbReference type="InterPro" id="IPR045851">
    <property type="entry name" value="AMP-bd_C_sf"/>
</dbReference>
<comment type="caution">
    <text evidence="5">The sequence shown here is derived from an EMBL/GenBank/DDBJ whole genome shotgun (WGS) entry which is preliminary data.</text>
</comment>
<dbReference type="InterPro" id="IPR042099">
    <property type="entry name" value="ANL_N_sf"/>
</dbReference>
<evidence type="ECO:0000259" key="3">
    <source>
        <dbReference type="Pfam" id="PF00501"/>
    </source>
</evidence>
<gene>
    <name evidence="5" type="ORF">EH244_30745</name>
</gene>